<dbReference type="InterPro" id="IPR017938">
    <property type="entry name" value="Riboflavin_synthase-like_b-brl"/>
</dbReference>
<evidence type="ECO:0000256" key="6">
    <source>
        <dbReference type="ARBA" id="ARBA00040516"/>
    </source>
</evidence>
<proteinExistence type="predicted"/>
<organism evidence="8 9">
    <name type="scientific">Branchiostoma belcheri</name>
    <name type="common">Amphioxus</name>
    <dbReference type="NCBI Taxonomy" id="7741"/>
    <lineage>
        <taxon>Eukaryota</taxon>
        <taxon>Metazoa</taxon>
        <taxon>Chordata</taxon>
        <taxon>Cephalochordata</taxon>
        <taxon>Leptocardii</taxon>
        <taxon>Amphioxiformes</taxon>
        <taxon>Branchiostomatidae</taxon>
        <taxon>Branchiostoma</taxon>
    </lineage>
</organism>
<dbReference type="Proteomes" id="UP000515135">
    <property type="component" value="Unplaced"/>
</dbReference>
<dbReference type="PANTHER" id="PTHR46505">
    <property type="entry name" value="OXIDOREDUCTASE NAD-BINDING DOMAIN-CONTAINING PROTEIN 1"/>
    <property type="match status" value="1"/>
</dbReference>
<evidence type="ECO:0000313" key="8">
    <source>
        <dbReference type="Proteomes" id="UP000515135"/>
    </source>
</evidence>
<dbReference type="Pfam" id="PF00175">
    <property type="entry name" value="NAD_binding_1"/>
    <property type="match status" value="1"/>
</dbReference>
<sequence>MFVRKLGQACSRGTKARRWPAFVSCCCCHLPRMAKLHSGKGDHLERTKENTRQQTLTEAVVESMYDLSPTVKSLSLKVNNEDFSFKAGQWVDFFIPELEGEFTGFSMTSAPGQLEHDGILDLAVKCSEEAPAHWVHHKCHVGSKVRMRAGGDFNFDPQDGDQSKDLLLIAGGVGINPLYSIVQHVVDLHRLSQKSETAYKPGRTVLLYSARDEGELLFREQILRLCKEVPDISFQCFVTQQQEFKDPSQFPRPKVGRITQEDLKAELSCLHGDHILSYICGPPPMIESMADQLSCLGVDRGNIKFEKWW</sequence>
<evidence type="ECO:0000256" key="5">
    <source>
        <dbReference type="ARBA" id="ARBA00023027"/>
    </source>
</evidence>
<comment type="cofactor">
    <cofactor evidence="1">
        <name>FAD</name>
        <dbReference type="ChEBI" id="CHEBI:57692"/>
    </cofactor>
</comment>
<evidence type="ECO:0000259" key="7">
    <source>
        <dbReference type="PROSITE" id="PS51384"/>
    </source>
</evidence>
<keyword evidence="3" id="KW-0274">FAD</keyword>
<evidence type="ECO:0000313" key="9">
    <source>
        <dbReference type="RefSeq" id="XP_019636080.1"/>
    </source>
</evidence>
<dbReference type="PRINTS" id="PR00406">
    <property type="entry name" value="CYTB5RDTASE"/>
</dbReference>
<dbReference type="Gene3D" id="3.40.50.80">
    <property type="entry name" value="Nucleotide-binding domain of ferredoxin-NADP reductase (FNR) module"/>
    <property type="match status" value="1"/>
</dbReference>
<dbReference type="GO" id="GO:0005739">
    <property type="term" value="C:mitochondrion"/>
    <property type="evidence" value="ECO:0007669"/>
    <property type="project" value="TreeGrafter"/>
</dbReference>
<gene>
    <name evidence="9" type="primary">LOC109478767</name>
</gene>
<dbReference type="PANTHER" id="PTHR46505:SF1">
    <property type="entry name" value="OXIDOREDUCTASE NAD-BINDING DOMAIN-CONTAINING PROTEIN 1"/>
    <property type="match status" value="1"/>
</dbReference>
<dbReference type="GO" id="GO:0016491">
    <property type="term" value="F:oxidoreductase activity"/>
    <property type="evidence" value="ECO:0007669"/>
    <property type="project" value="UniProtKB-KW"/>
</dbReference>
<dbReference type="Gene3D" id="2.40.30.10">
    <property type="entry name" value="Translation factors"/>
    <property type="match status" value="1"/>
</dbReference>
<dbReference type="PRINTS" id="PR00371">
    <property type="entry name" value="FPNCR"/>
</dbReference>
<name>A0A6P4Z3I9_BRABE</name>
<reference evidence="9" key="1">
    <citation type="submission" date="2025-08" db="UniProtKB">
        <authorList>
            <consortium name="RefSeq"/>
        </authorList>
    </citation>
    <scope>IDENTIFICATION</scope>
    <source>
        <tissue evidence="9">Gonad</tissue>
    </source>
</reference>
<keyword evidence="8" id="KW-1185">Reference proteome</keyword>
<evidence type="ECO:0000256" key="3">
    <source>
        <dbReference type="ARBA" id="ARBA00022827"/>
    </source>
</evidence>
<keyword evidence="2" id="KW-0285">Flavoprotein</keyword>
<dbReference type="InterPro" id="IPR017927">
    <property type="entry name" value="FAD-bd_FR_type"/>
</dbReference>
<dbReference type="InterPro" id="IPR001433">
    <property type="entry name" value="OxRdtase_FAD/NAD-bd"/>
</dbReference>
<dbReference type="InterPro" id="IPR039261">
    <property type="entry name" value="FNR_nucleotide-bd"/>
</dbReference>
<dbReference type="InterPro" id="IPR052128">
    <property type="entry name" value="Oxidoreductase_NAD-binding"/>
</dbReference>
<feature type="domain" description="FAD-binding FR-type" evidence="7">
    <location>
        <begin position="54"/>
        <end position="158"/>
    </location>
</feature>
<dbReference type="CDD" id="cd00322">
    <property type="entry name" value="FNR_like"/>
    <property type="match status" value="1"/>
</dbReference>
<accession>A0A6P4Z3I9</accession>
<dbReference type="KEGG" id="bbel:109478767"/>
<dbReference type="OrthoDB" id="436496at2759"/>
<evidence type="ECO:0000256" key="4">
    <source>
        <dbReference type="ARBA" id="ARBA00023002"/>
    </source>
</evidence>
<keyword evidence="5" id="KW-0520">NAD</keyword>
<protein>
    <recommendedName>
        <fullName evidence="6">Oxidoreductase NAD-binding domain-containing protein 1</fullName>
    </recommendedName>
</protein>
<dbReference type="AlphaFoldDB" id="A0A6P4Z3I9"/>
<dbReference type="SUPFAM" id="SSF52343">
    <property type="entry name" value="Ferredoxin reductase-like, C-terminal NADP-linked domain"/>
    <property type="match status" value="1"/>
</dbReference>
<dbReference type="GeneID" id="109478767"/>
<dbReference type="PROSITE" id="PS51384">
    <property type="entry name" value="FAD_FR"/>
    <property type="match status" value="1"/>
</dbReference>
<evidence type="ECO:0000256" key="1">
    <source>
        <dbReference type="ARBA" id="ARBA00001974"/>
    </source>
</evidence>
<dbReference type="RefSeq" id="XP_019636080.1">
    <property type="nucleotide sequence ID" value="XM_019780521.1"/>
</dbReference>
<dbReference type="InterPro" id="IPR001709">
    <property type="entry name" value="Flavoprot_Pyr_Nucl_cyt_Rdtase"/>
</dbReference>
<keyword evidence="4" id="KW-0560">Oxidoreductase</keyword>
<evidence type="ECO:0000256" key="2">
    <source>
        <dbReference type="ARBA" id="ARBA00022630"/>
    </source>
</evidence>
<dbReference type="SUPFAM" id="SSF63380">
    <property type="entry name" value="Riboflavin synthase domain-like"/>
    <property type="match status" value="1"/>
</dbReference>